<feature type="transmembrane region" description="Helical" evidence="8">
    <location>
        <begin position="394"/>
        <end position="419"/>
    </location>
</feature>
<dbReference type="NCBIfam" id="TIGR01972">
    <property type="entry name" value="NDH_I_M"/>
    <property type="match status" value="1"/>
</dbReference>
<feature type="transmembrane region" description="Helical" evidence="8">
    <location>
        <begin position="365"/>
        <end position="388"/>
    </location>
</feature>
<dbReference type="GO" id="GO:0048039">
    <property type="term" value="F:ubiquinone binding"/>
    <property type="evidence" value="ECO:0007669"/>
    <property type="project" value="TreeGrafter"/>
</dbReference>
<feature type="transmembrane region" description="Helical" evidence="8">
    <location>
        <begin position="30"/>
        <end position="49"/>
    </location>
</feature>
<name>A0A1M6VK57_9BACT</name>
<dbReference type="AlphaFoldDB" id="A0A1M6VK57"/>
<dbReference type="PANTHER" id="PTHR43507">
    <property type="entry name" value="NADH-UBIQUINONE OXIDOREDUCTASE CHAIN 4"/>
    <property type="match status" value="1"/>
</dbReference>
<evidence type="ECO:0000313" key="10">
    <source>
        <dbReference type="EMBL" id="SHK81741.1"/>
    </source>
</evidence>
<evidence type="ECO:0000256" key="7">
    <source>
        <dbReference type="SAM" id="MobiDB-lite"/>
    </source>
</evidence>
<feature type="transmembrane region" description="Helical" evidence="8">
    <location>
        <begin position="271"/>
        <end position="289"/>
    </location>
</feature>
<keyword evidence="4 8" id="KW-1133">Transmembrane helix</keyword>
<dbReference type="PRINTS" id="PR01437">
    <property type="entry name" value="NUOXDRDTASE4"/>
</dbReference>
<dbReference type="InterPro" id="IPR003918">
    <property type="entry name" value="NADH_UbQ_OxRdtase"/>
</dbReference>
<keyword evidence="5 8" id="KW-0472">Membrane</keyword>
<dbReference type="InterPro" id="IPR010227">
    <property type="entry name" value="NADH_Q_OxRdtase_chainM/4"/>
</dbReference>
<feature type="transmembrane region" description="Helical" evidence="8">
    <location>
        <begin position="204"/>
        <end position="225"/>
    </location>
</feature>
<organism evidence="10 11">
    <name type="scientific">Fibrobacter intestinalis</name>
    <dbReference type="NCBI Taxonomy" id="28122"/>
    <lineage>
        <taxon>Bacteria</taxon>
        <taxon>Pseudomonadati</taxon>
        <taxon>Fibrobacterota</taxon>
        <taxon>Fibrobacteria</taxon>
        <taxon>Fibrobacterales</taxon>
        <taxon>Fibrobacteraceae</taxon>
        <taxon>Fibrobacter</taxon>
    </lineage>
</organism>
<evidence type="ECO:0000256" key="2">
    <source>
        <dbReference type="ARBA" id="ARBA00009025"/>
    </source>
</evidence>
<evidence type="ECO:0000313" key="11">
    <source>
        <dbReference type="Proteomes" id="UP000184275"/>
    </source>
</evidence>
<evidence type="ECO:0000256" key="4">
    <source>
        <dbReference type="ARBA" id="ARBA00022989"/>
    </source>
</evidence>
<dbReference type="GO" id="GO:0042773">
    <property type="term" value="P:ATP synthesis coupled electron transport"/>
    <property type="evidence" value="ECO:0007669"/>
    <property type="project" value="InterPro"/>
</dbReference>
<feature type="transmembrane region" description="Helical" evidence="8">
    <location>
        <begin position="79"/>
        <end position="96"/>
    </location>
</feature>
<feature type="transmembrane region" description="Helical" evidence="8">
    <location>
        <begin position="323"/>
        <end position="344"/>
    </location>
</feature>
<dbReference type="InterPro" id="IPR001750">
    <property type="entry name" value="ND/Mrp_TM"/>
</dbReference>
<comment type="subcellular location">
    <subcellularLocation>
        <location evidence="1">Endomembrane system</location>
        <topology evidence="1">Multi-pass membrane protein</topology>
    </subcellularLocation>
    <subcellularLocation>
        <location evidence="6">Membrane</location>
        <topology evidence="6">Multi-pass membrane protein</topology>
    </subcellularLocation>
</comment>
<dbReference type="EMBL" id="FRAW01000019">
    <property type="protein sequence ID" value="SHK81741.1"/>
    <property type="molecule type" value="Genomic_DNA"/>
</dbReference>
<dbReference type="RefSeq" id="WP_073304788.1">
    <property type="nucleotide sequence ID" value="NZ_FRAW01000019.1"/>
</dbReference>
<feature type="transmembrane region" description="Helical" evidence="8">
    <location>
        <begin position="131"/>
        <end position="148"/>
    </location>
</feature>
<evidence type="ECO:0000256" key="3">
    <source>
        <dbReference type="ARBA" id="ARBA00022692"/>
    </source>
</evidence>
<feature type="transmembrane region" description="Helical" evidence="8">
    <location>
        <begin position="296"/>
        <end position="317"/>
    </location>
</feature>
<proteinExistence type="inferred from homology"/>
<evidence type="ECO:0000259" key="9">
    <source>
        <dbReference type="Pfam" id="PF00361"/>
    </source>
</evidence>
<feature type="transmembrane region" description="Helical" evidence="8">
    <location>
        <begin position="108"/>
        <end position="125"/>
    </location>
</feature>
<sequence length="553" mass="58859">MLYILVFAPFLAALLMLAASGKDSRSASRLAVILSSLLFVSGLSLLVSGDYNTTPIQWFTIPGADVTVTFAFAVNGFSAWMVFLANIITLAALICARKSAGSNYRNYAVGLFTLLGALNGTFLAIDAVLFFFFFEALVFPAAILIGSYGGQERRAASLNFAIYTLVGSAPMAVALWYLITLAGTSYILPVAQAAQALPETTQAILFWCFALAFWVKTPLFPLHGWQAQTYAEAPAGLSAVLTGAMSKAGVYGFYFWVLAIFPAASFQNAKLLMGMGLLTALYGAFMAMRAKDIKKLLAFSSMSHLGLAIAGLFTLSIDVFPALLVLLVGHGLSASALFILSGSAERFAGHRLLDKMGGLANRNPVFAFFFGIASVLAIAIPGTAGFIGEFLVLVGLWGVCKVAAVVAGICIILTGVYMLRLIQKVLFGLPGEISEEQQKLRFPIADAVATAPLLLLLIVFGIHPQPISRTLDYTTSAQQQEEEIEAAISAAAVQPLSAEDSAKIAEVMAAFADSSAQVADVQLDSATNQMQTSEMQKNTEMKTENGEAQNDVR</sequence>
<feature type="transmembrane region" description="Helical" evidence="8">
    <location>
        <begin position="237"/>
        <end position="259"/>
    </location>
</feature>
<dbReference type="GO" id="GO:0008137">
    <property type="term" value="F:NADH dehydrogenase (ubiquinone) activity"/>
    <property type="evidence" value="ECO:0007669"/>
    <property type="project" value="InterPro"/>
</dbReference>
<dbReference type="PANTHER" id="PTHR43507:SF1">
    <property type="entry name" value="NADH-UBIQUINONE OXIDOREDUCTASE CHAIN 4"/>
    <property type="match status" value="1"/>
</dbReference>
<dbReference type="GO" id="GO:0012505">
    <property type="term" value="C:endomembrane system"/>
    <property type="evidence" value="ECO:0007669"/>
    <property type="project" value="UniProtKB-SubCell"/>
</dbReference>
<feature type="domain" description="NADH:quinone oxidoreductase/Mrp antiporter transmembrane" evidence="9">
    <location>
        <begin position="126"/>
        <end position="410"/>
    </location>
</feature>
<evidence type="ECO:0000256" key="6">
    <source>
        <dbReference type="RuleBase" id="RU000320"/>
    </source>
</evidence>
<evidence type="ECO:0000256" key="5">
    <source>
        <dbReference type="ARBA" id="ARBA00023136"/>
    </source>
</evidence>
<evidence type="ECO:0000256" key="8">
    <source>
        <dbReference type="SAM" id="Phobius"/>
    </source>
</evidence>
<reference evidence="11" key="1">
    <citation type="submission" date="2016-11" db="EMBL/GenBank/DDBJ databases">
        <authorList>
            <person name="Varghese N."/>
            <person name="Submissions S."/>
        </authorList>
    </citation>
    <scope>NUCLEOTIDE SEQUENCE [LARGE SCALE GENOMIC DNA]</scope>
    <source>
        <strain evidence="11">UWOS</strain>
    </source>
</reference>
<feature type="compositionally biased region" description="Polar residues" evidence="7">
    <location>
        <begin position="524"/>
        <end position="536"/>
    </location>
</feature>
<accession>A0A1M6VK57</accession>
<protein>
    <submittedName>
        <fullName evidence="10">NADH dehydrogenase subunit M</fullName>
    </submittedName>
</protein>
<gene>
    <name evidence="10" type="ORF">SAMN05720469_1193</name>
</gene>
<dbReference type="Proteomes" id="UP000184275">
    <property type="component" value="Unassembled WGS sequence"/>
</dbReference>
<evidence type="ECO:0000256" key="1">
    <source>
        <dbReference type="ARBA" id="ARBA00004127"/>
    </source>
</evidence>
<dbReference type="GO" id="GO:0003954">
    <property type="term" value="F:NADH dehydrogenase activity"/>
    <property type="evidence" value="ECO:0007669"/>
    <property type="project" value="TreeGrafter"/>
</dbReference>
<dbReference type="Pfam" id="PF00361">
    <property type="entry name" value="Proton_antipo_M"/>
    <property type="match status" value="1"/>
</dbReference>
<feature type="transmembrane region" description="Helical" evidence="8">
    <location>
        <begin position="440"/>
        <end position="462"/>
    </location>
</feature>
<feature type="transmembrane region" description="Helical" evidence="8">
    <location>
        <begin position="160"/>
        <end position="179"/>
    </location>
</feature>
<feature type="region of interest" description="Disordered" evidence="7">
    <location>
        <begin position="522"/>
        <end position="553"/>
    </location>
</feature>
<dbReference type="GO" id="GO:0015990">
    <property type="term" value="P:electron transport coupled proton transport"/>
    <property type="evidence" value="ECO:0007669"/>
    <property type="project" value="TreeGrafter"/>
</dbReference>
<keyword evidence="3 6" id="KW-0812">Transmembrane</keyword>
<comment type="similarity">
    <text evidence="2">Belongs to the complex I subunit 4 family.</text>
</comment>
<keyword evidence="11" id="KW-1185">Reference proteome</keyword>
<dbReference type="GO" id="GO:0016020">
    <property type="term" value="C:membrane"/>
    <property type="evidence" value="ECO:0007669"/>
    <property type="project" value="UniProtKB-SubCell"/>
</dbReference>
<feature type="compositionally biased region" description="Basic and acidic residues" evidence="7">
    <location>
        <begin position="537"/>
        <end position="553"/>
    </location>
</feature>